<protein>
    <recommendedName>
        <fullName evidence="4 7">dTDP-4-dehydrorhamnose 3,5-epimerase</fullName>
        <ecNumber evidence="3 7">5.1.3.13</ecNumber>
    </recommendedName>
    <alternativeName>
        <fullName evidence="7">Thymidine diphospho-4-keto-rhamnose 3,5-epimerase</fullName>
    </alternativeName>
</protein>
<dbReference type="STRING" id="1519643.SAMN06295933_2246"/>
<accession>A0A1X7DSU4</accession>
<dbReference type="CDD" id="cd00438">
    <property type="entry name" value="cupin_RmlC"/>
    <property type="match status" value="1"/>
</dbReference>
<comment type="subunit">
    <text evidence="7">Homodimer.</text>
</comment>
<dbReference type="PANTHER" id="PTHR21047:SF2">
    <property type="entry name" value="THYMIDINE DIPHOSPHO-4-KETO-RHAMNOSE 3,5-EPIMERASE"/>
    <property type="match status" value="1"/>
</dbReference>
<dbReference type="Proteomes" id="UP000192906">
    <property type="component" value="Unassembled WGS sequence"/>
</dbReference>
<dbReference type="InterPro" id="IPR000888">
    <property type="entry name" value="RmlC-like"/>
</dbReference>
<dbReference type="GO" id="GO:0019305">
    <property type="term" value="P:dTDP-rhamnose biosynthetic process"/>
    <property type="evidence" value="ECO:0007669"/>
    <property type="project" value="UniProtKB-UniRule"/>
</dbReference>
<dbReference type="EC" id="5.1.3.13" evidence="3 7"/>
<keyword evidence="9" id="KW-1185">Reference proteome</keyword>
<comment type="catalytic activity">
    <reaction evidence="1 7">
        <text>dTDP-4-dehydro-6-deoxy-alpha-D-glucose = dTDP-4-dehydro-beta-L-rhamnose</text>
        <dbReference type="Rhea" id="RHEA:16969"/>
        <dbReference type="ChEBI" id="CHEBI:57649"/>
        <dbReference type="ChEBI" id="CHEBI:62830"/>
        <dbReference type="EC" id="5.1.3.13"/>
    </reaction>
</comment>
<dbReference type="PANTHER" id="PTHR21047">
    <property type="entry name" value="DTDP-6-DEOXY-D-GLUCOSE-3,5 EPIMERASE"/>
    <property type="match status" value="1"/>
</dbReference>
<dbReference type="UniPathway" id="UPA00124"/>
<evidence type="ECO:0000313" key="8">
    <source>
        <dbReference type="EMBL" id="SMF20276.1"/>
    </source>
</evidence>
<dbReference type="EMBL" id="FWZU01000003">
    <property type="protein sequence ID" value="SMF20276.1"/>
    <property type="molecule type" value="Genomic_DNA"/>
</dbReference>
<dbReference type="SUPFAM" id="SSF51182">
    <property type="entry name" value="RmlC-like cupins"/>
    <property type="match status" value="1"/>
</dbReference>
<evidence type="ECO:0000256" key="2">
    <source>
        <dbReference type="ARBA" id="ARBA00001997"/>
    </source>
</evidence>
<evidence type="ECO:0000313" key="9">
    <source>
        <dbReference type="Proteomes" id="UP000192906"/>
    </source>
</evidence>
<comment type="function">
    <text evidence="2 7">Catalyzes the epimerization of the C3' and C5'positions of dTDP-6-deoxy-D-xylo-4-hexulose, forming dTDP-6-deoxy-L-lyxo-4-hexulose.</text>
</comment>
<dbReference type="OrthoDB" id="9800680at2"/>
<sequence>MNLVETEFPGLFILEPKVFRDERGFFLESFNSGFFEKKGLPVDFVQDNHAYSKGRGVLRGLHFQLPPFAQTKLVWVTRGAVIDVVVDLRKGSPTYLQSFKIELSSENFRRLLIPKGFAHGYETLTDESEFMYKVDAGYAPASEAGIRWDDKDLAIDWETQDPILSEKDNNLPELGQFDSPFEF</sequence>
<feature type="active site" description="Proton donor" evidence="5">
    <location>
        <position position="132"/>
    </location>
</feature>
<evidence type="ECO:0000256" key="6">
    <source>
        <dbReference type="PIRSR" id="PIRSR600888-3"/>
    </source>
</evidence>
<dbReference type="GO" id="GO:0000271">
    <property type="term" value="P:polysaccharide biosynthetic process"/>
    <property type="evidence" value="ECO:0007669"/>
    <property type="project" value="TreeGrafter"/>
</dbReference>
<dbReference type="InterPro" id="IPR014710">
    <property type="entry name" value="RmlC-like_jellyroll"/>
</dbReference>
<feature type="active site" description="Proton acceptor" evidence="5">
    <location>
        <position position="62"/>
    </location>
</feature>
<evidence type="ECO:0000256" key="4">
    <source>
        <dbReference type="ARBA" id="ARBA00019595"/>
    </source>
</evidence>
<evidence type="ECO:0000256" key="1">
    <source>
        <dbReference type="ARBA" id="ARBA00001298"/>
    </source>
</evidence>
<evidence type="ECO:0000256" key="5">
    <source>
        <dbReference type="PIRSR" id="PIRSR600888-1"/>
    </source>
</evidence>
<dbReference type="NCBIfam" id="TIGR01221">
    <property type="entry name" value="rmlC"/>
    <property type="match status" value="1"/>
</dbReference>
<dbReference type="InterPro" id="IPR011051">
    <property type="entry name" value="RmlC_Cupin_sf"/>
</dbReference>
<proteinExistence type="inferred from homology"/>
<dbReference type="GO" id="GO:0008830">
    <property type="term" value="F:dTDP-4-dehydrorhamnose 3,5-epimerase activity"/>
    <property type="evidence" value="ECO:0007669"/>
    <property type="project" value="UniProtKB-UniRule"/>
</dbReference>
<evidence type="ECO:0000256" key="3">
    <source>
        <dbReference type="ARBA" id="ARBA00012098"/>
    </source>
</evidence>
<dbReference type="Pfam" id="PF00908">
    <property type="entry name" value="dTDP_sugar_isom"/>
    <property type="match status" value="1"/>
</dbReference>
<evidence type="ECO:0000256" key="7">
    <source>
        <dbReference type="RuleBase" id="RU364069"/>
    </source>
</evidence>
<feature type="site" description="Participates in a stacking interaction with the thymidine ring of dTDP-4-oxo-6-deoxyglucose" evidence="6">
    <location>
        <position position="138"/>
    </location>
</feature>
<dbReference type="AlphaFoldDB" id="A0A1X7DSU4"/>
<gene>
    <name evidence="8" type="ORF">SAMN06295933_2246</name>
</gene>
<keyword evidence="7" id="KW-0413">Isomerase</keyword>
<name>A0A1X7DSU4_9BACT</name>
<comment type="similarity">
    <text evidence="7">Belongs to the dTDP-4-dehydrorhamnose 3,5-epimerase family.</text>
</comment>
<dbReference type="Gene3D" id="2.60.120.10">
    <property type="entry name" value="Jelly Rolls"/>
    <property type="match status" value="1"/>
</dbReference>
<organism evidence="8 9">
    <name type="scientific">Desulfovibrio gilichinskyi</name>
    <dbReference type="NCBI Taxonomy" id="1519643"/>
    <lineage>
        <taxon>Bacteria</taxon>
        <taxon>Pseudomonadati</taxon>
        <taxon>Thermodesulfobacteriota</taxon>
        <taxon>Desulfovibrionia</taxon>
        <taxon>Desulfovibrionales</taxon>
        <taxon>Desulfovibrionaceae</taxon>
        <taxon>Desulfovibrio</taxon>
    </lineage>
</organism>
<dbReference type="GO" id="GO:0005829">
    <property type="term" value="C:cytosol"/>
    <property type="evidence" value="ECO:0007669"/>
    <property type="project" value="TreeGrafter"/>
</dbReference>
<comment type="pathway">
    <text evidence="7">Carbohydrate biosynthesis; dTDP-L-rhamnose biosynthesis.</text>
</comment>
<reference evidence="9" key="1">
    <citation type="submission" date="2017-04" db="EMBL/GenBank/DDBJ databases">
        <authorList>
            <person name="Varghese N."/>
            <person name="Submissions S."/>
        </authorList>
    </citation>
    <scope>NUCLEOTIDE SEQUENCE [LARGE SCALE GENOMIC DNA]</scope>
    <source>
        <strain evidence="9">K3S</strain>
    </source>
</reference>
<dbReference type="RefSeq" id="WP_085102183.1">
    <property type="nucleotide sequence ID" value="NZ_FWZU01000003.1"/>
</dbReference>